<proteinExistence type="predicted"/>
<name>A0A3E0K3I8_9BACI</name>
<sequence>MSDIRALPMPPPFSEFSGDARRSGNLVIIRFSAFSGMGKPAAFPFPPCFSSAPPFCGSGKRKGGWSVLRIGTVKTKGLLTLK</sequence>
<dbReference type="Proteomes" id="UP000257014">
    <property type="component" value="Unassembled WGS sequence"/>
</dbReference>
<organism evidence="1 2">
    <name type="scientific">Caldibacillus debilis</name>
    <dbReference type="NCBI Taxonomy" id="301148"/>
    <lineage>
        <taxon>Bacteria</taxon>
        <taxon>Bacillati</taxon>
        <taxon>Bacillota</taxon>
        <taxon>Bacilli</taxon>
        <taxon>Bacillales</taxon>
        <taxon>Bacillaceae</taxon>
        <taxon>Caldibacillus</taxon>
    </lineage>
</organism>
<evidence type="ECO:0000313" key="1">
    <source>
        <dbReference type="EMBL" id="REJ28070.1"/>
    </source>
</evidence>
<accession>A0A3E0K3I8</accession>
<dbReference type="EMBL" id="QEWE01000018">
    <property type="protein sequence ID" value="REJ28070.1"/>
    <property type="molecule type" value="Genomic_DNA"/>
</dbReference>
<protein>
    <submittedName>
        <fullName evidence="1">Uncharacterized protein</fullName>
    </submittedName>
</protein>
<evidence type="ECO:0000313" key="2">
    <source>
        <dbReference type="Proteomes" id="UP000257014"/>
    </source>
</evidence>
<comment type="caution">
    <text evidence="1">The sequence shown here is derived from an EMBL/GenBank/DDBJ whole genome shotgun (WGS) entry which is preliminary data.</text>
</comment>
<gene>
    <name evidence="1" type="ORF">C6P37_09495</name>
</gene>
<reference evidence="1 2" key="1">
    <citation type="submission" date="2018-03" db="EMBL/GenBank/DDBJ databases">
        <authorList>
            <person name="Keele B.F."/>
        </authorList>
    </citation>
    <scope>NUCLEOTIDE SEQUENCE [LARGE SCALE GENOMIC DNA]</scope>
    <source>
        <strain evidence="1">ZCTH4_d</strain>
    </source>
</reference>
<dbReference type="AlphaFoldDB" id="A0A3E0K3I8"/>